<evidence type="ECO:0000256" key="3">
    <source>
        <dbReference type="ARBA" id="ARBA00006991"/>
    </source>
</evidence>
<feature type="region of interest" description="Disordered" evidence="13">
    <location>
        <begin position="540"/>
        <end position="582"/>
    </location>
</feature>
<evidence type="ECO:0000256" key="11">
    <source>
        <dbReference type="ARBA" id="ARBA00023242"/>
    </source>
</evidence>
<keyword evidence="10" id="KW-0804">Transcription</keyword>
<evidence type="ECO:0000256" key="8">
    <source>
        <dbReference type="ARBA" id="ARBA00023015"/>
    </source>
</evidence>
<dbReference type="Pfam" id="PF16622">
    <property type="entry name" value="zf-C2H2_11"/>
    <property type="match status" value="1"/>
</dbReference>
<keyword evidence="8" id="KW-0805">Transcription regulation</keyword>
<comment type="similarity">
    <text evidence="3">Belongs to the krueppel C2H2-type zinc-finger protein family.</text>
</comment>
<feature type="domain" description="C2H2-type" evidence="14">
    <location>
        <begin position="1050"/>
        <end position="1075"/>
    </location>
</feature>
<keyword evidence="5" id="KW-0677">Repeat</keyword>
<reference evidence="16 17" key="1">
    <citation type="submission" date="2025-04" db="UniProtKB">
        <authorList>
            <consortium name="RefSeq"/>
        </authorList>
    </citation>
    <scope>IDENTIFICATION</scope>
</reference>
<feature type="compositionally biased region" description="Low complexity" evidence="13">
    <location>
        <begin position="176"/>
        <end position="187"/>
    </location>
</feature>
<dbReference type="RefSeq" id="XP_012684629.1">
    <property type="nucleotide sequence ID" value="XM_012829175.2"/>
</dbReference>
<protein>
    <submittedName>
        <fullName evidence="16 17">Zinc finger protein 687b-like</fullName>
    </submittedName>
</protein>
<sequence>MGDMKTPDFDDLLAAFDIPDIDAKEAIQSAPEDSDGQNSGTAGGVGKAGGSGGGPLRPPSPTEPHQTPHATTLSQSGELPGVSVIVKNRVRPDAFGEGEGDTGRDSNTEAGAQGGVGSALAGPRLGLRLQGLGCTEPLIHNGFEGCAAEASDLPLSPTQTQSHSNGQLWSPASPKAAAEGASSTSTAVFGRAKPLVAQGPNDSMTKARKPSVTPPQQEHQPQEEEARAGDVTDRSASIPGSGDVPSSHVSAASVGSVSTFFSTSTTPPPPSSSLFVGPLLPSSSLGESNLSSPLSSGPRLPTEAPGPVLQHMGSEDEESEPDLGSPPLVIQESPDSLMCSPPKFPRRKRSSSSGMFSSPSLTPSPSALAPTPTTVAVPQLVEGSPRQRPPSPKHAPVEERNPEHVIEERDSPESPEPEPPASSQAKRTATLPTLTQRGSSPKEAPTPQTSAQSAAAWSPEEEDDTREEQPMESEESSKVEREEEGNEQMEVDEQDNCPATVESTAAAPADGSTSPSMIKVRIKTVKTPTGSITRTVTRVAPNGTAAGKDANSTKASPGGQKVIRPKRPGASLPGQNQRSKGATVLPVSTLQDASTAMLLAASKAQNKMAATRLSSKLSATAVSITKATTLPSVSSSSSPSTSSVGMNVRSVSQKTVNGSVLTSTVASLSSGASTGNKPASIVNSSGAVISRSQSSLVEAFNKILNSKNLLPSYKPDLSTPPPAEWGLPMPVAGYRCLECGDSFALDRSLARHYDRRSLRIEVTCNHCAKRLAFFNKCSLLLHAREHKERGLVMQCSHLVMRPVSVEQMIGQQDTTPIGVLSTSVSSSSAAPGGASSPGKEETLGGGGPQVLLPLPCKKAEPLQYTNNKCPECKCQFSGKAELVAHFQEVKAATNTSCTQCTPPMLLPNPCSWTAHQRIHRHRSPHVCPECGGVARQASFHTHLQEACLHFTRRIGYRCFSCQVVFGGLNSVKSHIQSSHCEVFHKCPSCPMAFKSAPSAQSHITSQHPTLTSAQAKMIYKCVMCETVFTQKALLYVHFDTHLVNQKVHVFKCPDCPKLYAQRASMMEHMKSAHRGAVVKQEVPVTVASAPAPASLVKGKGLLKMESSDGEEWGREHEEGEEEDREREGAPKGGADGGAAQATPGWSCTQCESRYTDKENYITHMADLHGKILKKFPCTLCEGSFSSSSSLRRHIRLKHKDNRRVFLCQLCVDSKRSFSSRLSLERHMQTQHGPGAQLPGRPVDRPKRRPVFTEAGDSSSEQDATLSSLGGASAEEDSRWAGHAGGGIRGRGGGRLSAANQEEAGFRCMPCGFTTEDQAEFLAHIPSHRGNGDGSLQCQQCGACFASGPSLSRHRFISHRVRDTPPEPPTADVDGLADGSGGGELGADATGSAAPAAGSPGSPSQGEEEKGACACKVCGRRFDKASDLNTHFRTHGMAFITAHKTDKPV</sequence>
<evidence type="ECO:0000313" key="15">
    <source>
        <dbReference type="Proteomes" id="UP000515152"/>
    </source>
</evidence>
<feature type="compositionally biased region" description="Gly residues" evidence="13">
    <location>
        <begin position="41"/>
        <end position="55"/>
    </location>
</feature>
<evidence type="ECO:0000256" key="13">
    <source>
        <dbReference type="SAM" id="MobiDB-lite"/>
    </source>
</evidence>
<feature type="compositionally biased region" description="Polar residues" evidence="13">
    <location>
        <begin position="424"/>
        <end position="439"/>
    </location>
</feature>
<feature type="compositionally biased region" description="Polar residues" evidence="13">
    <location>
        <begin position="573"/>
        <end position="582"/>
    </location>
</feature>
<dbReference type="RefSeq" id="XP_031431626.1">
    <property type="nucleotide sequence ID" value="XM_031575766.2"/>
</dbReference>
<keyword evidence="7" id="KW-0862">Zinc</keyword>
<keyword evidence="9" id="KW-0238">DNA-binding</keyword>
<dbReference type="SUPFAM" id="SSF57667">
    <property type="entry name" value="beta-beta-alpha zinc fingers"/>
    <property type="match status" value="2"/>
</dbReference>
<feature type="domain" description="C2H2-type" evidence="14">
    <location>
        <begin position="1019"/>
        <end position="1046"/>
    </location>
</feature>
<evidence type="ECO:0000256" key="10">
    <source>
        <dbReference type="ARBA" id="ARBA00023163"/>
    </source>
</evidence>
<dbReference type="GO" id="GO:0008270">
    <property type="term" value="F:zinc ion binding"/>
    <property type="evidence" value="ECO:0007669"/>
    <property type="project" value="UniProtKB-KW"/>
</dbReference>
<feature type="region of interest" description="Disordered" evidence="13">
    <location>
        <begin position="1225"/>
        <end position="1295"/>
    </location>
</feature>
<evidence type="ECO:0000313" key="18">
    <source>
        <dbReference type="RefSeq" id="XP_031431626.1"/>
    </source>
</evidence>
<feature type="compositionally biased region" description="Gly residues" evidence="13">
    <location>
        <begin position="1282"/>
        <end position="1294"/>
    </location>
</feature>
<dbReference type="GO" id="GO:0005634">
    <property type="term" value="C:nucleus"/>
    <property type="evidence" value="ECO:0007669"/>
    <property type="project" value="UniProtKB-SubCell"/>
</dbReference>
<feature type="compositionally biased region" description="Basic and acidic residues" evidence="13">
    <location>
        <begin position="220"/>
        <end position="233"/>
    </location>
</feature>
<feature type="compositionally biased region" description="Polar residues" evidence="13">
    <location>
        <begin position="63"/>
        <end position="77"/>
    </location>
</feature>
<evidence type="ECO:0000256" key="2">
    <source>
        <dbReference type="ARBA" id="ARBA00004123"/>
    </source>
</evidence>
<dbReference type="GO" id="GO:0003677">
    <property type="term" value="F:DNA binding"/>
    <property type="evidence" value="ECO:0007669"/>
    <property type="project" value="UniProtKB-KW"/>
</dbReference>
<feature type="region of interest" description="Disordered" evidence="13">
    <location>
        <begin position="152"/>
        <end position="517"/>
    </location>
</feature>
<dbReference type="PANTHER" id="PTHR47222">
    <property type="entry name" value="ZINC FINGER PROTEIN 532-RELATED"/>
    <property type="match status" value="1"/>
</dbReference>
<dbReference type="InterPro" id="IPR057356">
    <property type="entry name" value="Znf-C2H2_ZNF592"/>
</dbReference>
<dbReference type="InterPro" id="IPR013087">
    <property type="entry name" value="Znf_C2H2_type"/>
</dbReference>
<gene>
    <name evidence="16 17 18 19 20" type="primary">LOC105901690</name>
</gene>
<dbReference type="InterPro" id="IPR036236">
    <property type="entry name" value="Znf_C2H2_sf"/>
</dbReference>
<evidence type="ECO:0000256" key="5">
    <source>
        <dbReference type="ARBA" id="ARBA00022737"/>
    </source>
</evidence>
<feature type="domain" description="C2H2-type" evidence="14">
    <location>
        <begin position="1412"/>
        <end position="1447"/>
    </location>
</feature>
<dbReference type="InterPro" id="IPR041697">
    <property type="entry name" value="Znf-C2H2_11"/>
</dbReference>
<dbReference type="Pfam" id="PF13894">
    <property type="entry name" value="zf-C2H2_4"/>
    <property type="match status" value="1"/>
</dbReference>
<comment type="subcellular location">
    <subcellularLocation>
        <location evidence="2">Nucleus</location>
    </subcellularLocation>
</comment>
<evidence type="ECO:0000313" key="16">
    <source>
        <dbReference type="RefSeq" id="XP_012684629.1"/>
    </source>
</evidence>
<dbReference type="OrthoDB" id="7312725at2759"/>
<evidence type="ECO:0000256" key="6">
    <source>
        <dbReference type="ARBA" id="ARBA00022771"/>
    </source>
</evidence>
<feature type="region of interest" description="Disordered" evidence="13">
    <location>
        <begin position="1360"/>
        <end position="1408"/>
    </location>
</feature>
<comment type="function">
    <text evidence="1">May be involved in transcriptional regulation.</text>
</comment>
<evidence type="ECO:0000256" key="12">
    <source>
        <dbReference type="PROSITE-ProRule" id="PRU00042"/>
    </source>
</evidence>
<proteinExistence type="inferred from homology"/>
<evidence type="ECO:0000256" key="1">
    <source>
        <dbReference type="ARBA" id="ARBA00003767"/>
    </source>
</evidence>
<feature type="domain" description="C2H2-type" evidence="14">
    <location>
        <begin position="1335"/>
        <end position="1363"/>
    </location>
</feature>
<organism evidence="15 17">
    <name type="scientific">Clupea harengus</name>
    <name type="common">Atlantic herring</name>
    <dbReference type="NCBI Taxonomy" id="7950"/>
    <lineage>
        <taxon>Eukaryota</taxon>
        <taxon>Metazoa</taxon>
        <taxon>Chordata</taxon>
        <taxon>Craniata</taxon>
        <taxon>Vertebrata</taxon>
        <taxon>Euteleostomi</taxon>
        <taxon>Actinopterygii</taxon>
        <taxon>Neopterygii</taxon>
        <taxon>Teleostei</taxon>
        <taxon>Clupei</taxon>
        <taxon>Clupeiformes</taxon>
        <taxon>Clupeoidei</taxon>
        <taxon>Clupeidae</taxon>
        <taxon>Clupea</taxon>
    </lineage>
</organism>
<keyword evidence="15" id="KW-1185">Reference proteome</keyword>
<dbReference type="Proteomes" id="UP000515152">
    <property type="component" value="Chromosome 11"/>
</dbReference>
<dbReference type="PROSITE" id="PS00028">
    <property type="entry name" value="ZINC_FINGER_C2H2_1"/>
    <property type="match status" value="6"/>
</dbReference>
<keyword evidence="11" id="KW-0539">Nucleus</keyword>
<feature type="domain" description="C2H2-type" evidence="14">
    <location>
        <begin position="1175"/>
        <end position="1203"/>
    </location>
</feature>
<feature type="compositionally biased region" description="Low complexity" evidence="13">
    <location>
        <begin position="1385"/>
        <end position="1403"/>
    </location>
</feature>
<dbReference type="Pfam" id="PF00096">
    <property type="entry name" value="zf-C2H2"/>
    <property type="match status" value="2"/>
</dbReference>
<dbReference type="PROSITE" id="PS50157">
    <property type="entry name" value="ZINC_FINGER_C2H2_2"/>
    <property type="match status" value="6"/>
</dbReference>
<feature type="compositionally biased region" description="Basic and acidic residues" evidence="13">
    <location>
        <begin position="395"/>
        <end position="412"/>
    </location>
</feature>
<dbReference type="Gene3D" id="3.30.160.60">
    <property type="entry name" value="Classic Zinc Finger"/>
    <property type="match status" value="5"/>
</dbReference>
<evidence type="ECO:0000313" key="20">
    <source>
        <dbReference type="RefSeq" id="XP_031431628.1"/>
    </source>
</evidence>
<feature type="compositionally biased region" description="Low complexity" evidence="13">
    <location>
        <begin position="821"/>
        <end position="837"/>
    </location>
</feature>
<dbReference type="PANTHER" id="PTHR47222:SF2">
    <property type="entry name" value="ZINC FINGER PROTEIN 687"/>
    <property type="match status" value="1"/>
</dbReference>
<feature type="region of interest" description="Disordered" evidence="13">
    <location>
        <begin position="23"/>
        <end position="121"/>
    </location>
</feature>
<feature type="compositionally biased region" description="Polar residues" evidence="13">
    <location>
        <begin position="446"/>
        <end position="455"/>
    </location>
</feature>
<dbReference type="GeneTree" id="ENSGT00940000156524"/>
<keyword evidence="4" id="KW-0479">Metal-binding</keyword>
<feature type="compositionally biased region" description="Polar residues" evidence="13">
    <location>
        <begin position="156"/>
        <end position="170"/>
    </location>
</feature>
<dbReference type="RefSeq" id="XP_031431628.1">
    <property type="nucleotide sequence ID" value="XM_031575768.2"/>
</dbReference>
<dbReference type="RefSeq" id="XP_012684630.1">
    <property type="nucleotide sequence ID" value="XM_012829176.2"/>
</dbReference>
<dbReference type="GeneID" id="105901690"/>
<evidence type="ECO:0000313" key="19">
    <source>
        <dbReference type="RefSeq" id="XP_031431627.1"/>
    </source>
</evidence>
<feature type="compositionally biased region" description="Low complexity" evidence="13">
    <location>
        <begin position="244"/>
        <end position="265"/>
    </location>
</feature>
<accession>A0A6P3VYD5</accession>
<evidence type="ECO:0000256" key="4">
    <source>
        <dbReference type="ARBA" id="ARBA00022723"/>
    </source>
</evidence>
<evidence type="ECO:0000256" key="7">
    <source>
        <dbReference type="ARBA" id="ARBA00022833"/>
    </source>
</evidence>
<dbReference type="KEGG" id="char:105901690"/>
<feature type="region of interest" description="Disordered" evidence="13">
    <location>
        <begin position="1105"/>
        <end position="1145"/>
    </location>
</feature>
<dbReference type="RefSeq" id="XP_031431627.1">
    <property type="nucleotide sequence ID" value="XM_031575767.2"/>
</dbReference>
<feature type="compositionally biased region" description="Polar residues" evidence="13">
    <location>
        <begin position="1255"/>
        <end position="1269"/>
    </location>
</feature>
<dbReference type="Pfam" id="PF25412">
    <property type="entry name" value="zf-C2H2_ZNF592"/>
    <property type="match status" value="1"/>
</dbReference>
<feature type="compositionally biased region" description="Low complexity" evidence="13">
    <location>
        <begin position="351"/>
        <end position="381"/>
    </location>
</feature>
<feature type="compositionally biased region" description="Low complexity" evidence="13">
    <location>
        <begin position="272"/>
        <end position="301"/>
    </location>
</feature>
<keyword evidence="6 12" id="KW-0863">Zinc-finger</keyword>
<feature type="region of interest" description="Disordered" evidence="13">
    <location>
        <begin position="821"/>
        <end position="844"/>
    </location>
</feature>
<evidence type="ECO:0000256" key="9">
    <source>
        <dbReference type="ARBA" id="ARBA00023125"/>
    </source>
</evidence>
<dbReference type="InterPro" id="IPR045914">
    <property type="entry name" value="Zn532-like"/>
</dbReference>
<feature type="compositionally biased region" description="Acidic residues" evidence="13">
    <location>
        <begin position="482"/>
        <end position="495"/>
    </location>
</feature>
<feature type="domain" description="C2H2-type" evidence="14">
    <location>
        <begin position="734"/>
        <end position="752"/>
    </location>
</feature>
<dbReference type="SMART" id="SM00355">
    <property type="entry name" value="ZnF_C2H2"/>
    <property type="match status" value="15"/>
</dbReference>
<feature type="compositionally biased region" description="Acidic residues" evidence="13">
    <location>
        <begin position="459"/>
        <end position="474"/>
    </location>
</feature>
<name>A0A6P3VYD5_CLUHA</name>
<evidence type="ECO:0000313" key="17">
    <source>
        <dbReference type="RefSeq" id="XP_012684630.1"/>
    </source>
</evidence>
<evidence type="ECO:0000259" key="14">
    <source>
        <dbReference type="PROSITE" id="PS50157"/>
    </source>
</evidence>